<accession>A0A2T4DF63</accession>
<evidence type="ECO:0008006" key="3">
    <source>
        <dbReference type="Google" id="ProtNLM"/>
    </source>
</evidence>
<evidence type="ECO:0000313" key="1">
    <source>
        <dbReference type="EMBL" id="PTB92382.1"/>
    </source>
</evidence>
<organism evidence="1 2">
    <name type="scientific">Marivirga lumbricoides</name>
    <dbReference type="NCBI Taxonomy" id="1046115"/>
    <lineage>
        <taxon>Bacteria</taxon>
        <taxon>Pseudomonadati</taxon>
        <taxon>Bacteroidota</taxon>
        <taxon>Cytophagia</taxon>
        <taxon>Cytophagales</taxon>
        <taxon>Marivirgaceae</taxon>
        <taxon>Marivirga</taxon>
    </lineage>
</organism>
<evidence type="ECO:0000313" key="2">
    <source>
        <dbReference type="Proteomes" id="UP000240608"/>
    </source>
</evidence>
<comment type="caution">
    <text evidence="1">The sequence shown here is derived from an EMBL/GenBank/DDBJ whole genome shotgun (WGS) entry which is preliminary data.</text>
</comment>
<dbReference type="EMBL" id="PYVU01000234">
    <property type="protein sequence ID" value="PTB92382.1"/>
    <property type="molecule type" value="Genomic_DNA"/>
</dbReference>
<protein>
    <recommendedName>
        <fullName evidence="3">Right handed beta helix domain-containing protein</fullName>
    </recommendedName>
</protein>
<dbReference type="AlphaFoldDB" id="A0A2T4DF63"/>
<dbReference type="PROSITE" id="PS51257">
    <property type="entry name" value="PROKAR_LIPOPROTEIN"/>
    <property type="match status" value="1"/>
</dbReference>
<sequence length="232" mass="25187">MKLHKIFPGFILILLNGLFFFSACSYEPEIEEQPVQLTFSADTIQFDTIFAERKSITRRLLVKNPSKNAISIDQIGLSSNILVDSSCSLTIEPGTKIYSANNSFILVAGTLKAEGTAENPVIFMNDRLDEPFASAPGQWGGIVFLEGSTDNYFSHTQIKNGVVGLNLNIFNRDGEADVVVENSLIGNMTFSAVLSLNSEFTATNSVFFNTALGTISHIGGGLATYQHCTIAN</sequence>
<proteinExistence type="predicted"/>
<name>A0A2T4DF63_9BACT</name>
<dbReference type="Proteomes" id="UP000240608">
    <property type="component" value="Unassembled WGS sequence"/>
</dbReference>
<gene>
    <name evidence="1" type="ORF">C9994_14150</name>
</gene>
<reference evidence="1 2" key="1">
    <citation type="submission" date="2018-03" db="EMBL/GenBank/DDBJ databases">
        <title>Cross-interface Injection: A General Nanoliter Liquid Handling Method Applied to Single Cells Genome Amplification Automated Nanoliter Liquid Handling Applied to Single Cell Multiple Displacement Amplification.</title>
        <authorList>
            <person name="Yun J."/>
            <person name="Xu P."/>
            <person name="Xu J."/>
            <person name="Dai X."/>
            <person name="Wang Y."/>
            <person name="Zheng X."/>
            <person name="Cao C."/>
            <person name="Yi Q."/>
            <person name="Zhu Y."/>
            <person name="Wang L."/>
            <person name="Dong Z."/>
            <person name="Huang Y."/>
            <person name="Huang L."/>
            <person name="Du W."/>
        </authorList>
    </citation>
    <scope>NUCLEOTIDE SEQUENCE [LARGE SCALE GENOMIC DNA]</scope>
    <source>
        <strain evidence="1 2">Z-D1-2</strain>
    </source>
</reference>